<organism evidence="1 2">
    <name type="scientific">Lithocarpus litseifolius</name>
    <dbReference type="NCBI Taxonomy" id="425828"/>
    <lineage>
        <taxon>Eukaryota</taxon>
        <taxon>Viridiplantae</taxon>
        <taxon>Streptophyta</taxon>
        <taxon>Embryophyta</taxon>
        <taxon>Tracheophyta</taxon>
        <taxon>Spermatophyta</taxon>
        <taxon>Magnoliopsida</taxon>
        <taxon>eudicotyledons</taxon>
        <taxon>Gunneridae</taxon>
        <taxon>Pentapetalae</taxon>
        <taxon>rosids</taxon>
        <taxon>fabids</taxon>
        <taxon>Fagales</taxon>
        <taxon>Fagaceae</taxon>
        <taxon>Lithocarpus</taxon>
    </lineage>
</organism>
<proteinExistence type="predicted"/>
<accession>A0AAW2DSI8</accession>
<dbReference type="AlphaFoldDB" id="A0AAW2DSI8"/>
<dbReference type="EMBL" id="JAZDWU010000002">
    <property type="protein sequence ID" value="KAL0012220.1"/>
    <property type="molecule type" value="Genomic_DNA"/>
</dbReference>
<evidence type="ECO:0000313" key="1">
    <source>
        <dbReference type="EMBL" id="KAL0012220.1"/>
    </source>
</evidence>
<name>A0AAW2DSI8_9ROSI</name>
<keyword evidence="2" id="KW-1185">Reference proteome</keyword>
<gene>
    <name evidence="1" type="ORF">SO802_007328</name>
</gene>
<sequence>MANPNSNLMTTNPFPNIDLMGTNPFAICGFIVNPTSKSPTLTFYEVPKTSQSHHVLANLLGAWRIRILRLRDFVTTESDPGQCPFTLDDAFFLVAFGGKRFLNYVWVRLLSMGSRDHMQERSYLTRSLRCLWGERKTLGVWVRLLSMGPKVCIPERTISLVVTLFSLMEQADDM</sequence>
<comment type="caution">
    <text evidence="1">The sequence shown here is derived from an EMBL/GenBank/DDBJ whole genome shotgun (WGS) entry which is preliminary data.</text>
</comment>
<reference evidence="1 2" key="1">
    <citation type="submission" date="2024-01" db="EMBL/GenBank/DDBJ databases">
        <title>A telomere-to-telomere, gap-free genome of sweet tea (Lithocarpus litseifolius).</title>
        <authorList>
            <person name="Zhou J."/>
        </authorList>
    </citation>
    <scope>NUCLEOTIDE SEQUENCE [LARGE SCALE GENOMIC DNA]</scope>
    <source>
        <strain evidence="1">Zhou-2022a</strain>
        <tissue evidence="1">Leaf</tissue>
    </source>
</reference>
<evidence type="ECO:0000313" key="2">
    <source>
        <dbReference type="Proteomes" id="UP001459277"/>
    </source>
</evidence>
<protein>
    <submittedName>
        <fullName evidence="1">Uncharacterized protein</fullName>
    </submittedName>
</protein>
<dbReference type="Proteomes" id="UP001459277">
    <property type="component" value="Unassembled WGS sequence"/>
</dbReference>